<keyword evidence="4" id="KW-1185">Reference proteome</keyword>
<dbReference type="OrthoDB" id="1936908at2759"/>
<sequence>MTTEFYQLTQEKMTVSQYEARFTELTRYAPAVVADEESKVVKFIEGLLPPIRTRCRGFLGQTYAQLVSRALEFEQDYQSNIKLKEYKRSDKKKEEGESTVRQGHQDAQGQNRKHQRDDRPLDTRAVVPAQGVCISGPCYSCREHSHHARQYHRRNGQQFQQ</sequence>
<gene>
    <name evidence="3" type="ORF">GIB67_031041</name>
</gene>
<evidence type="ECO:0000313" key="3">
    <source>
        <dbReference type="EMBL" id="KAF6166257.1"/>
    </source>
</evidence>
<proteinExistence type="predicted"/>
<evidence type="ECO:0000259" key="2">
    <source>
        <dbReference type="Pfam" id="PF03732"/>
    </source>
</evidence>
<dbReference type="Pfam" id="PF03732">
    <property type="entry name" value="Retrotrans_gag"/>
    <property type="match status" value="1"/>
</dbReference>
<evidence type="ECO:0000256" key="1">
    <source>
        <dbReference type="SAM" id="MobiDB-lite"/>
    </source>
</evidence>
<evidence type="ECO:0000313" key="4">
    <source>
        <dbReference type="Proteomes" id="UP000541444"/>
    </source>
</evidence>
<feature type="compositionally biased region" description="Basic and acidic residues" evidence="1">
    <location>
        <begin position="87"/>
        <end position="98"/>
    </location>
</feature>
<accession>A0A7J7NGH0</accession>
<organism evidence="3 4">
    <name type="scientific">Kingdonia uniflora</name>
    <dbReference type="NCBI Taxonomy" id="39325"/>
    <lineage>
        <taxon>Eukaryota</taxon>
        <taxon>Viridiplantae</taxon>
        <taxon>Streptophyta</taxon>
        <taxon>Embryophyta</taxon>
        <taxon>Tracheophyta</taxon>
        <taxon>Spermatophyta</taxon>
        <taxon>Magnoliopsida</taxon>
        <taxon>Ranunculales</taxon>
        <taxon>Circaeasteraceae</taxon>
        <taxon>Kingdonia</taxon>
    </lineage>
</organism>
<dbReference type="AlphaFoldDB" id="A0A7J7NGH0"/>
<name>A0A7J7NGH0_9MAGN</name>
<reference evidence="3 4" key="1">
    <citation type="journal article" date="2020" name="IScience">
        <title>Genome Sequencing of the Endangered Kingdonia uniflora (Circaeasteraceae, Ranunculales) Reveals Potential Mechanisms of Evolutionary Specialization.</title>
        <authorList>
            <person name="Sun Y."/>
            <person name="Deng T."/>
            <person name="Zhang A."/>
            <person name="Moore M.J."/>
            <person name="Landis J.B."/>
            <person name="Lin N."/>
            <person name="Zhang H."/>
            <person name="Zhang X."/>
            <person name="Huang J."/>
            <person name="Zhang X."/>
            <person name="Sun H."/>
            <person name="Wang H."/>
        </authorList>
    </citation>
    <scope>NUCLEOTIDE SEQUENCE [LARGE SCALE GENOMIC DNA]</scope>
    <source>
        <strain evidence="3">TB1705</strain>
        <tissue evidence="3">Leaf</tissue>
    </source>
</reference>
<dbReference type="InterPro" id="IPR005162">
    <property type="entry name" value="Retrotrans_gag_dom"/>
</dbReference>
<dbReference type="EMBL" id="JACGCM010000805">
    <property type="protein sequence ID" value="KAF6166257.1"/>
    <property type="molecule type" value="Genomic_DNA"/>
</dbReference>
<feature type="region of interest" description="Disordered" evidence="1">
    <location>
        <begin position="87"/>
        <end position="126"/>
    </location>
</feature>
<protein>
    <recommendedName>
        <fullName evidence="2">Retrotransposon gag domain-containing protein</fullName>
    </recommendedName>
</protein>
<comment type="caution">
    <text evidence="3">The sequence shown here is derived from an EMBL/GenBank/DDBJ whole genome shotgun (WGS) entry which is preliminary data.</text>
</comment>
<feature type="compositionally biased region" description="Polar residues" evidence="1">
    <location>
        <begin position="99"/>
        <end position="110"/>
    </location>
</feature>
<dbReference type="Proteomes" id="UP000541444">
    <property type="component" value="Unassembled WGS sequence"/>
</dbReference>
<feature type="domain" description="Retrotransposon gag" evidence="2">
    <location>
        <begin position="2"/>
        <end position="48"/>
    </location>
</feature>